<evidence type="ECO:0008006" key="4">
    <source>
        <dbReference type="Google" id="ProtNLM"/>
    </source>
</evidence>
<organism evidence="2 3">
    <name type="scientific">Strongyloides stercoralis</name>
    <name type="common">Threadworm</name>
    <dbReference type="NCBI Taxonomy" id="6248"/>
    <lineage>
        <taxon>Eukaryota</taxon>
        <taxon>Metazoa</taxon>
        <taxon>Ecdysozoa</taxon>
        <taxon>Nematoda</taxon>
        <taxon>Chromadorea</taxon>
        <taxon>Rhabditida</taxon>
        <taxon>Tylenchina</taxon>
        <taxon>Panagrolaimomorpha</taxon>
        <taxon>Strongyloidoidea</taxon>
        <taxon>Strongyloididae</taxon>
        <taxon>Strongyloides</taxon>
    </lineage>
</organism>
<name>A0AAF5D7M9_STRER</name>
<reference evidence="3" key="1">
    <citation type="submission" date="2024-02" db="UniProtKB">
        <authorList>
            <consortium name="WormBaseParasite"/>
        </authorList>
    </citation>
    <scope>IDENTIFICATION</scope>
</reference>
<protein>
    <recommendedName>
        <fullName evidence="4">Protein quiver</fullName>
    </recommendedName>
</protein>
<sequence length="189" mass="21847">MLLIYFLLLLYKITNATTTNKCFQCASEHMIIYWERYMPIQNGMSGQADSKCKINSAKHEVVSCNGPCLLLNVTGIDKKGKNVSYGILRDCQTTYWKNKIEVGDDKLCKIQNKRVNGIDMKAEYCFCNGHYCNGMDESLIENPVAFKRKSHHRHPYTRSSSYKNCKIKFINVTILMVLIFVKTFFNKII</sequence>
<evidence type="ECO:0000256" key="1">
    <source>
        <dbReference type="SAM" id="SignalP"/>
    </source>
</evidence>
<dbReference type="AlphaFoldDB" id="A0AAF5D7M9"/>
<dbReference type="WBParaSite" id="TCONS_00008104.p1">
    <property type="protein sequence ID" value="TCONS_00008104.p1"/>
    <property type="gene ID" value="XLOC_006090"/>
</dbReference>
<keyword evidence="1" id="KW-0732">Signal</keyword>
<evidence type="ECO:0000313" key="3">
    <source>
        <dbReference type="WBParaSite" id="TCONS_00008104.p1"/>
    </source>
</evidence>
<proteinExistence type="predicted"/>
<accession>A0AAF5D7M9</accession>
<evidence type="ECO:0000313" key="2">
    <source>
        <dbReference type="Proteomes" id="UP000035681"/>
    </source>
</evidence>
<dbReference type="Proteomes" id="UP000035681">
    <property type="component" value="Unplaced"/>
</dbReference>
<feature type="signal peptide" evidence="1">
    <location>
        <begin position="1"/>
        <end position="16"/>
    </location>
</feature>
<keyword evidence="2" id="KW-1185">Reference proteome</keyword>
<feature type="chain" id="PRO_5041992599" description="Protein quiver" evidence="1">
    <location>
        <begin position="17"/>
        <end position="189"/>
    </location>
</feature>